<dbReference type="HOGENOM" id="CLU_2610132_0_0_1"/>
<dbReference type="EnsemblPlants" id="ORUFI01G14980.1">
    <property type="protein sequence ID" value="ORUFI01G14980.1"/>
    <property type="gene ID" value="ORUFI01G14980"/>
</dbReference>
<accession>A0A0E0MVL1</accession>
<feature type="compositionally biased region" description="Basic and acidic residues" evidence="1">
    <location>
        <begin position="65"/>
        <end position="79"/>
    </location>
</feature>
<reference evidence="4" key="1">
    <citation type="submission" date="2013-06" db="EMBL/GenBank/DDBJ databases">
        <authorList>
            <person name="Zhao Q."/>
        </authorList>
    </citation>
    <scope>NUCLEOTIDE SEQUENCE</scope>
    <source>
        <strain evidence="4">cv. W1943</strain>
    </source>
</reference>
<evidence type="ECO:0000313" key="3">
    <source>
        <dbReference type="EnsemblPlants" id="ORUFI01G14980.1"/>
    </source>
</evidence>
<organism evidence="3 4">
    <name type="scientific">Oryza rufipogon</name>
    <name type="common">Brownbeard rice</name>
    <name type="synonym">Asian wild rice</name>
    <dbReference type="NCBI Taxonomy" id="4529"/>
    <lineage>
        <taxon>Eukaryota</taxon>
        <taxon>Viridiplantae</taxon>
        <taxon>Streptophyta</taxon>
        <taxon>Embryophyta</taxon>
        <taxon>Tracheophyta</taxon>
        <taxon>Spermatophyta</taxon>
        <taxon>Magnoliopsida</taxon>
        <taxon>Liliopsida</taxon>
        <taxon>Poales</taxon>
        <taxon>Poaceae</taxon>
        <taxon>BOP clade</taxon>
        <taxon>Oryzoideae</taxon>
        <taxon>Oryzeae</taxon>
        <taxon>Oryzinae</taxon>
        <taxon>Oryza</taxon>
    </lineage>
</organism>
<evidence type="ECO:0000313" key="4">
    <source>
        <dbReference type="Proteomes" id="UP000008022"/>
    </source>
</evidence>
<keyword evidence="4" id="KW-1185">Reference proteome</keyword>
<feature type="chain" id="PRO_5002368217" description="Secreted protein" evidence="2">
    <location>
        <begin position="19"/>
        <end position="79"/>
    </location>
</feature>
<name>A0A0E0MVL1_ORYRU</name>
<sequence>MPCWFVFFQTHLLALVGGAGEGRLRILSAAERKGNGLALQQESFCSFLLQEWRNSGSCGAKSRQSRGEESLTDGDEKCT</sequence>
<feature type="signal peptide" evidence="2">
    <location>
        <begin position="1"/>
        <end position="18"/>
    </location>
</feature>
<protein>
    <recommendedName>
        <fullName evidence="5">Secreted protein</fullName>
    </recommendedName>
</protein>
<dbReference type="AlphaFoldDB" id="A0A0E0MVL1"/>
<reference evidence="3" key="2">
    <citation type="submission" date="2015-06" db="UniProtKB">
        <authorList>
            <consortium name="EnsemblPlants"/>
        </authorList>
    </citation>
    <scope>IDENTIFICATION</scope>
</reference>
<evidence type="ECO:0000256" key="1">
    <source>
        <dbReference type="SAM" id="MobiDB-lite"/>
    </source>
</evidence>
<dbReference type="OMA" id="QQESFCS"/>
<evidence type="ECO:0008006" key="5">
    <source>
        <dbReference type="Google" id="ProtNLM"/>
    </source>
</evidence>
<dbReference type="Gramene" id="ORUFI01G14980.1">
    <property type="protein sequence ID" value="ORUFI01G14980.1"/>
    <property type="gene ID" value="ORUFI01G14980"/>
</dbReference>
<feature type="region of interest" description="Disordered" evidence="1">
    <location>
        <begin position="57"/>
        <end position="79"/>
    </location>
</feature>
<keyword evidence="2" id="KW-0732">Signal</keyword>
<dbReference type="Proteomes" id="UP000008022">
    <property type="component" value="Unassembled WGS sequence"/>
</dbReference>
<evidence type="ECO:0000256" key="2">
    <source>
        <dbReference type="SAM" id="SignalP"/>
    </source>
</evidence>
<proteinExistence type="predicted"/>